<name>A0ABN1PVF7_9ACTN</name>
<feature type="signal peptide" evidence="1">
    <location>
        <begin position="1"/>
        <end position="21"/>
    </location>
</feature>
<sequence>MPLRRWGTALTLTLLAGAASACSVPQERTPPAAPVQLAVPEPGEEARRLMVPFDAYNFSPAEIMTLEVAEDLLIRDCMQGRGLTWQALPGPPANESAPPNRRRYGVIEPRIVDVYGYRPPPDRPAVLARKTNDLAARITAAPPEVKKAAKRCLDQARDKLADGAPKADAGFFSRTIFASFDASKRDKKVVQAFRSWSTCMAGEGFRYPDPLAAITDARWGTKELSEKEIRTAQTDLRCKERSGLVAIWAAAENRIQNDIITAHPDKFRALKAVKEMQLSAARRVIAGK</sequence>
<evidence type="ECO:0000256" key="1">
    <source>
        <dbReference type="SAM" id="SignalP"/>
    </source>
</evidence>
<organism evidence="2 3">
    <name type="scientific">Nonomuraea longicatena</name>
    <dbReference type="NCBI Taxonomy" id="83682"/>
    <lineage>
        <taxon>Bacteria</taxon>
        <taxon>Bacillati</taxon>
        <taxon>Actinomycetota</taxon>
        <taxon>Actinomycetes</taxon>
        <taxon>Streptosporangiales</taxon>
        <taxon>Streptosporangiaceae</taxon>
        <taxon>Nonomuraea</taxon>
    </lineage>
</organism>
<evidence type="ECO:0000313" key="2">
    <source>
        <dbReference type="EMBL" id="GAA0933775.1"/>
    </source>
</evidence>
<feature type="chain" id="PRO_5046412072" description="Lipoprotein" evidence="1">
    <location>
        <begin position="22"/>
        <end position="288"/>
    </location>
</feature>
<keyword evidence="3" id="KW-1185">Reference proteome</keyword>
<reference evidence="2 3" key="1">
    <citation type="journal article" date="2019" name="Int. J. Syst. Evol. Microbiol.">
        <title>The Global Catalogue of Microorganisms (GCM) 10K type strain sequencing project: providing services to taxonomists for standard genome sequencing and annotation.</title>
        <authorList>
            <consortium name="The Broad Institute Genomics Platform"/>
            <consortium name="The Broad Institute Genome Sequencing Center for Infectious Disease"/>
            <person name="Wu L."/>
            <person name="Ma J."/>
        </authorList>
    </citation>
    <scope>NUCLEOTIDE SEQUENCE [LARGE SCALE GENOMIC DNA]</scope>
    <source>
        <strain evidence="2 3">JCM 11136</strain>
    </source>
</reference>
<gene>
    <name evidence="2" type="ORF">GCM10009560_40280</name>
</gene>
<comment type="caution">
    <text evidence="2">The sequence shown here is derived from an EMBL/GenBank/DDBJ whole genome shotgun (WGS) entry which is preliminary data.</text>
</comment>
<dbReference type="PROSITE" id="PS51257">
    <property type="entry name" value="PROKAR_LIPOPROTEIN"/>
    <property type="match status" value="1"/>
</dbReference>
<keyword evidence="1" id="KW-0732">Signal</keyword>
<evidence type="ECO:0000313" key="3">
    <source>
        <dbReference type="Proteomes" id="UP001501578"/>
    </source>
</evidence>
<protein>
    <recommendedName>
        <fullName evidence="4">Lipoprotein</fullName>
    </recommendedName>
</protein>
<evidence type="ECO:0008006" key="4">
    <source>
        <dbReference type="Google" id="ProtNLM"/>
    </source>
</evidence>
<dbReference type="Proteomes" id="UP001501578">
    <property type="component" value="Unassembled WGS sequence"/>
</dbReference>
<accession>A0ABN1PVF7</accession>
<proteinExistence type="predicted"/>
<dbReference type="EMBL" id="BAAAHQ010000021">
    <property type="protein sequence ID" value="GAA0933775.1"/>
    <property type="molecule type" value="Genomic_DNA"/>
</dbReference>